<dbReference type="InterPro" id="IPR013534">
    <property type="entry name" value="Starch_synth_cat_dom"/>
</dbReference>
<feature type="transmembrane region" description="Helical" evidence="8">
    <location>
        <begin position="2061"/>
        <end position="2081"/>
    </location>
</feature>
<feature type="chain" id="PRO_5045914998" description="alpha-1,3-glucan synthase" evidence="9">
    <location>
        <begin position="21"/>
        <end position="2487"/>
    </location>
</feature>
<feature type="transmembrane region" description="Helical" evidence="8">
    <location>
        <begin position="1066"/>
        <end position="1088"/>
    </location>
</feature>
<feature type="compositionally biased region" description="Low complexity" evidence="7">
    <location>
        <begin position="1157"/>
        <end position="1176"/>
    </location>
</feature>
<feature type="compositionally biased region" description="Basic residues" evidence="7">
    <location>
        <begin position="1677"/>
        <end position="1689"/>
    </location>
</feature>
<feature type="transmembrane region" description="Helical" evidence="8">
    <location>
        <begin position="2459"/>
        <end position="2479"/>
    </location>
</feature>
<gene>
    <name evidence="11" type="ORF">LTR24_003478</name>
</gene>
<feature type="transmembrane region" description="Helical" evidence="8">
    <location>
        <begin position="2093"/>
        <end position="2112"/>
    </location>
</feature>
<reference evidence="11 12" key="1">
    <citation type="submission" date="2023-08" db="EMBL/GenBank/DDBJ databases">
        <title>Black Yeasts Isolated from many extreme environments.</title>
        <authorList>
            <person name="Coleine C."/>
            <person name="Stajich J.E."/>
            <person name="Selbmann L."/>
        </authorList>
    </citation>
    <scope>NUCLEOTIDE SEQUENCE [LARGE SCALE GENOMIC DNA]</scope>
    <source>
        <strain evidence="11 12">CCFEE 5885</strain>
    </source>
</reference>
<dbReference type="InterPro" id="IPR058655">
    <property type="entry name" value="Mok11-14/Ags1-like"/>
</dbReference>
<feature type="signal peptide" evidence="9">
    <location>
        <begin position="1"/>
        <end position="20"/>
    </location>
</feature>
<dbReference type="EC" id="2.4.1.183" evidence="2"/>
<comment type="catalytic activity">
    <reaction evidence="6">
        <text>[(1-&gt;3)-alpha-D-glucosyl](n) + UDP-alpha-D-glucose = [(1-&gt;3)-alpha-D-glucosyl](n+1) + UDP + H(+)</text>
        <dbReference type="Rhea" id="RHEA:19749"/>
        <dbReference type="Rhea" id="RHEA-COMP:11150"/>
        <dbReference type="Rhea" id="RHEA-COMP:11151"/>
        <dbReference type="ChEBI" id="CHEBI:15378"/>
        <dbReference type="ChEBI" id="CHEBI:28100"/>
        <dbReference type="ChEBI" id="CHEBI:58223"/>
        <dbReference type="ChEBI" id="CHEBI:58885"/>
        <dbReference type="EC" id="2.4.1.183"/>
    </reaction>
</comment>
<dbReference type="InterPro" id="IPR058657">
    <property type="entry name" value="Mok11-13/Ags1-like_Ig"/>
</dbReference>
<dbReference type="Pfam" id="PF00128">
    <property type="entry name" value="Alpha-amylase"/>
    <property type="match status" value="1"/>
</dbReference>
<keyword evidence="8" id="KW-0812">Transmembrane</keyword>
<dbReference type="InterPro" id="IPR006047">
    <property type="entry name" value="GH13_cat_dom"/>
</dbReference>
<accession>A0ABR0KF18</accession>
<evidence type="ECO:0000313" key="11">
    <source>
        <dbReference type="EMBL" id="KAK5094778.1"/>
    </source>
</evidence>
<dbReference type="InterPro" id="IPR058654">
    <property type="entry name" value="Mok11-14/Ags1-like_TM"/>
</dbReference>
<dbReference type="Pfam" id="PF26108">
    <property type="entry name" value="GH_Mok13"/>
    <property type="match status" value="1"/>
</dbReference>
<evidence type="ECO:0000256" key="3">
    <source>
        <dbReference type="ARBA" id="ARBA00022676"/>
    </source>
</evidence>
<feature type="transmembrane region" description="Helical" evidence="8">
    <location>
        <begin position="2342"/>
        <end position="2365"/>
    </location>
</feature>
<dbReference type="Pfam" id="PF26114">
    <property type="entry name" value="Ig_2_Mok13"/>
    <property type="match status" value="1"/>
</dbReference>
<feature type="compositionally biased region" description="Low complexity" evidence="7">
    <location>
        <begin position="1704"/>
        <end position="1716"/>
    </location>
</feature>
<dbReference type="PANTHER" id="PTHR47182">
    <property type="entry name" value="CELL WALL ALPHA-1,3-GLUCAN SYNTHASE AGS1-RELATED"/>
    <property type="match status" value="1"/>
</dbReference>
<feature type="region of interest" description="Disordered" evidence="7">
    <location>
        <begin position="1677"/>
        <end position="1766"/>
    </location>
</feature>
<evidence type="ECO:0000256" key="5">
    <source>
        <dbReference type="ARBA" id="ARBA00023316"/>
    </source>
</evidence>
<feature type="transmembrane region" description="Helical" evidence="8">
    <location>
        <begin position="2417"/>
        <end position="2435"/>
    </location>
</feature>
<feature type="transmembrane region" description="Helical" evidence="8">
    <location>
        <begin position="2276"/>
        <end position="2296"/>
    </location>
</feature>
<dbReference type="InterPro" id="IPR058658">
    <property type="entry name" value="Mok11-13/Ags1-like_Ig_2"/>
</dbReference>
<dbReference type="Pfam" id="PF26122">
    <property type="entry name" value="CBM_Mok13"/>
    <property type="match status" value="1"/>
</dbReference>
<dbReference type="SMART" id="SM00642">
    <property type="entry name" value="Aamy"/>
    <property type="match status" value="1"/>
</dbReference>
<keyword evidence="8" id="KW-0472">Membrane</keyword>
<dbReference type="EMBL" id="JAVRRG010000032">
    <property type="protein sequence ID" value="KAK5094778.1"/>
    <property type="molecule type" value="Genomic_DNA"/>
</dbReference>
<protein>
    <recommendedName>
        <fullName evidence="2">alpha-1,3-glucan synthase</fullName>
        <ecNumber evidence="2">2.4.1.183</ecNumber>
    </recommendedName>
</protein>
<dbReference type="SUPFAM" id="SSF51445">
    <property type="entry name" value="(Trans)glycosidases"/>
    <property type="match status" value="1"/>
</dbReference>
<feature type="transmembrane region" description="Helical" evidence="8">
    <location>
        <begin position="2308"/>
        <end position="2330"/>
    </location>
</feature>
<dbReference type="Proteomes" id="UP001345013">
    <property type="component" value="Unassembled WGS sequence"/>
</dbReference>
<name>A0ABR0KF18_9EURO</name>
<dbReference type="Gene3D" id="3.40.50.2000">
    <property type="entry name" value="Glycogen Phosphorylase B"/>
    <property type="match status" value="2"/>
</dbReference>
<keyword evidence="3" id="KW-0328">Glycosyltransferase</keyword>
<keyword evidence="9" id="KW-0732">Signal</keyword>
<organism evidence="11 12">
    <name type="scientific">Lithohypha guttulata</name>
    <dbReference type="NCBI Taxonomy" id="1690604"/>
    <lineage>
        <taxon>Eukaryota</taxon>
        <taxon>Fungi</taxon>
        <taxon>Dikarya</taxon>
        <taxon>Ascomycota</taxon>
        <taxon>Pezizomycotina</taxon>
        <taxon>Eurotiomycetes</taxon>
        <taxon>Chaetothyriomycetidae</taxon>
        <taxon>Chaetothyriales</taxon>
        <taxon>Trichomeriaceae</taxon>
        <taxon>Lithohypha</taxon>
    </lineage>
</organism>
<feature type="domain" description="Glycosyl hydrolase family 13 catalytic" evidence="10">
    <location>
        <begin position="66"/>
        <end position="520"/>
    </location>
</feature>
<evidence type="ECO:0000256" key="9">
    <source>
        <dbReference type="SAM" id="SignalP"/>
    </source>
</evidence>
<dbReference type="InterPro" id="IPR058656">
    <property type="entry name" value="Mok11-13/Ags1-like_GH"/>
</dbReference>
<dbReference type="Pfam" id="PF08323">
    <property type="entry name" value="Glyco_transf_5"/>
    <property type="match status" value="1"/>
</dbReference>
<evidence type="ECO:0000256" key="1">
    <source>
        <dbReference type="ARBA" id="ARBA00006122"/>
    </source>
</evidence>
<comment type="caution">
    <text evidence="11">The sequence shown here is derived from an EMBL/GenBank/DDBJ whole genome shotgun (WGS) entry which is preliminary data.</text>
</comment>
<dbReference type="CDD" id="cd11323">
    <property type="entry name" value="AmyAc_AGS"/>
    <property type="match status" value="1"/>
</dbReference>
<evidence type="ECO:0000256" key="6">
    <source>
        <dbReference type="ARBA" id="ARBA00048960"/>
    </source>
</evidence>
<feature type="compositionally biased region" description="Polar residues" evidence="7">
    <location>
        <begin position="1862"/>
        <end position="1872"/>
    </location>
</feature>
<comment type="similarity">
    <text evidence="1">Belongs to the glycosyltransferase group 1 family.</text>
</comment>
<dbReference type="Pfam" id="PF26111">
    <property type="entry name" value="Ig_Mok13"/>
    <property type="match status" value="1"/>
</dbReference>
<evidence type="ECO:0000313" key="12">
    <source>
        <dbReference type="Proteomes" id="UP001345013"/>
    </source>
</evidence>
<keyword evidence="5" id="KW-0961">Cell wall biogenesis/degradation</keyword>
<evidence type="ECO:0000256" key="7">
    <source>
        <dbReference type="SAM" id="MobiDB-lite"/>
    </source>
</evidence>
<feature type="transmembrane region" description="Helical" evidence="8">
    <location>
        <begin position="2186"/>
        <end position="2209"/>
    </location>
</feature>
<sequence>MHFSFRAFTTIFALVTLTRALKWSPDHVGYNLNENQTATDPLDYWGEWSDHVYNPSPANWRMPMYTFFVDRFVNGDPTNDNANGTQFEHEILSNQLRAGGDVKGLQDSLDYLQGMGIKVLYIIGTPWLNMPWGADGYSPLDLTLLDRHHGTIEDWRNLIADIHRRGMYILFDDTMATMGDLMGFEGYLNESTPFNPDEHDVIWKSERRYHDFYQSNEKLEKCEYPRFWDDHGHRVTNLSDFFVGCRDSEFDQYGEVASFGDYTEWQRQLSKFAFVQDRLREWRPSVLDKIKHFSCQVIASLDIDGFRIDKAIQVTPDAQGSWSSHIRECARRYNKTNFYIPGEIVSGNTFGAIYVGRGMEPEMAITNMTEAVTVNNATEREYIRDLDQSALDGAAFHYSAYRALTRFLGMDGIYDAEGDPPVNIVEAWNTLVLTNDMTNAYTGEFDPRHMFGISNHDVFRWPGIRNGTEKNLLGLYVVSLLFPGIPALLWGEEQAMYVLESTNANYVFGRPPMSSSLAWQLHGCYKVGSVKYHDFPADSVAYGCEDDNISLDHRDPSHPVRNIIKRMFEMREHYPVLNDGYYLQQLSNHTYDIYLPGSNGTRTETGLWSVYRSAFSGVQNLTGTGEGDQNIWFLYTNENRTVDYHFDCKDNASLVSPFIGGTTVKNLFAPYEEYTLEDGAYTLGIEGSTELNGCLPNFSIPAWGYLALVPKDKFVQPRPALTALYPGHDYRKLSTINNGETVSFKLGYSQEMDCDSISNSLQINSTVPTGNVAKLNLSSVHCSAIDSEAKWVGEPTTAFVYEADLENVYHGVHAITVKNASASDGSYTNSVDRILLRVGDFDNPMVYPRAANYSSSLLFKDDNDSLYLSHRAPGADLWRYSLNFGSSWSDWTTYTGDNSTLAPQPWSGTKQQAWEGEHVIVQYWGQLASSSDHYQHGDVDWSTPRRFPNLWIQGTFNQHGFDAGLANKLELDQNSTWKVNFQAEWPTSVSFSAWGINPDGQPDVTQKFGDIDADNILDKISPHALSDNVVNITGPPASPFMAYRLELHDGSLLYKLVPVGSRWTQLALYFLLALMPFITAIAATFVYANSFYQVKFNEYGSSHIATSLPGLVLNRIRGFRPFDNDDGKVGAAKSAPQKENKTATLLSWLPTARPSPIISTPGPSGTSTPRPSTPTTFGATIHPSPVDAETSAAKRRVVLIGTIEYDIQDWNIKVKIGGLGVMAQLMGKNLSHQDLIWVVPCVGDIEYPEDPNEVGEPMAVTIMGQVYKVDVRVHQLQNITYVVLDAPIFRHQTKADPYPPRMDDLESAVYYSAWNSCIAEAIRRYKPDLYHINDYHGCVAPLHLLPETIPCALSLHNAEFQGLWPMRSKQEREEVCNIYNLPSDVVQQYVQFGEVFNLLHAGASYLRIHQNGFGAVGVSKKYGKRSYARYPIFWGLKDVGALPNPDPSDLAAINQPESEISSSAIAVDPEFEAARGGLRTEAQKWAGLDIDPSAELFVFVGRWSMQKGIDLIADIFPSILEKHPKAQLICVGPVIDLYGTFAAIKLDKLMETYPGRVFSRPEFTALPPYIFSGAEFALIPSRDEPFGLVAVEFGRKGALGVGARVGGLGQMPGWWYTIESTSTKHLLQQFKGAIEGALASRSETRAILRARSSHQRFPVAQWVADLDTLQQTAIVKHQKYGKRHVRSPRAFRNESGNSTPLTMSRPASRSRFSAPALQSPAGSRAASRHRYATPGTQSPARSRAASRSRNAWPGSDPNGPPEVPSIPQSARLMEFRGLDSELDLPRRLQRDSQRTYESTASSSERYFDVQWNTEDVNEQELGPDLQQQTPAAGEDDSMGLDLQTFLQDNPDGLLRPPESEWPLQNATPQTPGNRPAPLESGLSTPNRTSLDGMIPLRPGLGHIREYSQSVYSRDPSDEPPRYSALLSSDNVIGEKKDFKLQKVDPFFTDSRQDYRQAFSRKLQDLNGRNTYDTVIEEFIEKSEKDWFNRLREVKMGKTNTPVGSVFRGKEGGTPSRSVYSVNTDLGQDDDDPDSRGQFLLADNYKPPTGVKKFMLRRVGDWPVYSILLAFGQVIAASSYQITLLTGTVGQSASKLYTIASIYLVTSILWWMVYRTMKSVWVLSLPFVFYGAAFLFIGIAPLVRGGHGKEWVQNIASACYATASSSGSLFFALNFGDMGGSPVSTWVFRACVIQGTQQVYIAFLWCWGASLALLSEAGVAASSPIVSQPAIVSSVGMAIAVLMWFVGSIIFMGLPDYYRQSPGTVPSFIPSILRRRIVLWFFMLVVIQCFFLSAPMGRNWLYLWDSQHLPYWTVSVLVIVFFVGVWCALLYGVSVYSKSHSWLLPIIAIGLVCPRWCQMLWGVSGIGQYVPWAGSPFGSAAAGRTLWLWLGVLDALQNVGFGQILLHTLTRFHISFTLIAAQVLGSLATIAARGIGPNKLGPGPVFPDFSFGILQGFSHAWFWVGLFAQIAIVLVALRFFRKEQLSKP</sequence>
<feature type="region of interest" description="Disordered" evidence="7">
    <location>
        <begin position="1783"/>
        <end position="1889"/>
    </location>
</feature>
<keyword evidence="4" id="KW-0808">Transferase</keyword>
<dbReference type="Pfam" id="PF26127">
    <property type="entry name" value="12TM_Mok13"/>
    <property type="match status" value="1"/>
</dbReference>
<evidence type="ECO:0000256" key="2">
    <source>
        <dbReference type="ARBA" id="ARBA00012688"/>
    </source>
</evidence>
<dbReference type="Pfam" id="PF13692">
    <property type="entry name" value="Glyco_trans_1_4"/>
    <property type="match status" value="1"/>
</dbReference>
<feature type="region of interest" description="Disordered" evidence="7">
    <location>
        <begin position="1157"/>
        <end position="1185"/>
    </location>
</feature>
<feature type="compositionally biased region" description="Polar residues" evidence="7">
    <location>
        <begin position="1795"/>
        <end position="1814"/>
    </location>
</feature>
<feature type="compositionally biased region" description="Basic and acidic residues" evidence="7">
    <location>
        <begin position="1783"/>
        <end position="1794"/>
    </location>
</feature>
<proteinExistence type="inferred from homology"/>
<dbReference type="PANTHER" id="PTHR47182:SF2">
    <property type="entry name" value="CELL WALL ALPHA-1,3-GLUCAN SYNTHASE AGS1"/>
    <property type="match status" value="1"/>
</dbReference>
<dbReference type="SUPFAM" id="SSF53756">
    <property type="entry name" value="UDP-Glycosyltransferase/glycogen phosphorylase"/>
    <property type="match status" value="1"/>
</dbReference>
<feature type="transmembrane region" description="Helical" evidence="8">
    <location>
        <begin position="2229"/>
        <end position="2253"/>
    </location>
</feature>
<keyword evidence="12" id="KW-1185">Reference proteome</keyword>
<evidence type="ECO:0000256" key="4">
    <source>
        <dbReference type="ARBA" id="ARBA00022679"/>
    </source>
</evidence>
<evidence type="ECO:0000256" key="8">
    <source>
        <dbReference type="SAM" id="Phobius"/>
    </source>
</evidence>
<dbReference type="InterPro" id="IPR017853">
    <property type="entry name" value="GH"/>
</dbReference>
<feature type="transmembrane region" description="Helical" evidence="8">
    <location>
        <begin position="2385"/>
        <end position="2405"/>
    </location>
</feature>
<keyword evidence="8" id="KW-1133">Transmembrane helix</keyword>
<dbReference type="InterPro" id="IPR058659">
    <property type="entry name" value="Mok11-13/Ags1-like_CBM"/>
</dbReference>
<evidence type="ECO:0000259" key="10">
    <source>
        <dbReference type="SMART" id="SM00642"/>
    </source>
</evidence>
<feature type="transmembrane region" description="Helical" evidence="8">
    <location>
        <begin position="2119"/>
        <end position="2142"/>
    </location>
</feature>
<feature type="compositionally biased region" description="Low complexity" evidence="7">
    <location>
        <begin position="1738"/>
        <end position="1751"/>
    </location>
</feature>
<dbReference type="Gene3D" id="3.20.20.80">
    <property type="entry name" value="Glycosidases"/>
    <property type="match status" value="1"/>
</dbReference>